<dbReference type="Proteomes" id="UP000008370">
    <property type="component" value="Unassembled WGS sequence"/>
</dbReference>
<sequence>MRDDFNCLTSQNVREHQIVHQPENTKEFGESMKHNGSTEYYGEYGSSGLLLSALHRSDESFWYNGETVHVPIRFLREVLEAQQRFSLRSVLSADSSRLEADRLVGEDKIDSSSAGNCVSSQQTQLQRSLETTQADAAALGFRYGGRDRRTWPMDREGQLPERKGLIHDDLAMARIPATWKFN</sequence>
<reference evidence="1 2" key="1">
    <citation type="journal article" date="2012" name="BMC Genomics">
        <title>Comparative genomics of the white-rot fungi, Phanerochaete carnosa and P. chrysosporium, to elucidate the genetic basis of the distinct wood types they colonize.</title>
        <authorList>
            <person name="Suzuki H."/>
            <person name="MacDonald J."/>
            <person name="Syed K."/>
            <person name="Salamov A."/>
            <person name="Hori C."/>
            <person name="Aerts A."/>
            <person name="Henrissat B."/>
            <person name="Wiebenga A."/>
            <person name="vanKuyk P.A."/>
            <person name="Barry K."/>
            <person name="Lindquist E."/>
            <person name="LaButti K."/>
            <person name="Lapidus A."/>
            <person name="Lucas S."/>
            <person name="Coutinho P."/>
            <person name="Gong Y."/>
            <person name="Samejima M."/>
            <person name="Mahadevan R."/>
            <person name="Abou-Zaid M."/>
            <person name="de Vries R.P."/>
            <person name="Igarashi K."/>
            <person name="Yadav J.S."/>
            <person name="Grigoriev I.V."/>
            <person name="Master E.R."/>
        </authorList>
    </citation>
    <scope>NUCLEOTIDE SEQUENCE [LARGE SCALE GENOMIC DNA]</scope>
    <source>
        <strain evidence="1 2">HHB-10118-sp</strain>
    </source>
</reference>
<protein>
    <submittedName>
        <fullName evidence="1">Uncharacterized protein</fullName>
    </submittedName>
</protein>
<proteinExistence type="predicted"/>
<dbReference type="InParanoid" id="K5WDF6"/>
<keyword evidence="2" id="KW-1185">Reference proteome</keyword>
<dbReference type="GeneID" id="18910159"/>
<gene>
    <name evidence="1" type="ORF">PHACADRAFT_183597</name>
</gene>
<evidence type="ECO:0000313" key="1">
    <source>
        <dbReference type="EMBL" id="EKM57059.1"/>
    </source>
</evidence>
<dbReference type="KEGG" id="pco:PHACADRAFT_183597"/>
<organism evidence="1 2">
    <name type="scientific">Phanerochaete carnosa (strain HHB-10118-sp)</name>
    <name type="common">White-rot fungus</name>
    <name type="synonym">Peniophora carnosa</name>
    <dbReference type="NCBI Taxonomy" id="650164"/>
    <lineage>
        <taxon>Eukaryota</taxon>
        <taxon>Fungi</taxon>
        <taxon>Dikarya</taxon>
        <taxon>Basidiomycota</taxon>
        <taxon>Agaricomycotina</taxon>
        <taxon>Agaricomycetes</taxon>
        <taxon>Polyporales</taxon>
        <taxon>Phanerochaetaceae</taxon>
        <taxon>Phanerochaete</taxon>
    </lineage>
</organism>
<dbReference type="AlphaFoldDB" id="K5WDF6"/>
<dbReference type="RefSeq" id="XP_007394887.1">
    <property type="nucleotide sequence ID" value="XM_007394825.1"/>
</dbReference>
<accession>K5WDF6</accession>
<dbReference type="HOGENOM" id="CLU_1482498_0_0_1"/>
<dbReference type="EMBL" id="JH930471">
    <property type="protein sequence ID" value="EKM57059.1"/>
    <property type="molecule type" value="Genomic_DNA"/>
</dbReference>
<name>K5WDF6_PHACS</name>
<evidence type="ECO:0000313" key="2">
    <source>
        <dbReference type="Proteomes" id="UP000008370"/>
    </source>
</evidence>